<sequence length="272" mass="30309">MFAALPEEEKRYQIEAPAIGVAPAIGTAPTIDPPIVSAPAVIIPAIGSSSSATEIGAVVVRMEESKNANVKVDGDEQVDDVAVEEDSEQPTVVTMVVAEVAKSDIVFFNQEEVAGEAYQASVEQTTIVFIEEQTLEVEKTEDEASQTKESKKEVEQNKEEVFKGKNDDDGNSQNKPGPEQVIKQMAVDLTNLVLMELKVDITLKKRHTLNEEEVNERTDEKNQVDQFWPLRKEELSPEAKKGNRSTYMMIGEEIVYLNAFYTLYPNQWLDNK</sequence>
<dbReference type="AlphaFoldDB" id="A0A7J7NYX9"/>
<feature type="region of interest" description="Disordered" evidence="1">
    <location>
        <begin position="138"/>
        <end position="178"/>
    </location>
</feature>
<evidence type="ECO:0000256" key="1">
    <source>
        <dbReference type="SAM" id="MobiDB-lite"/>
    </source>
</evidence>
<comment type="caution">
    <text evidence="2">The sequence shown here is derived from an EMBL/GenBank/DDBJ whole genome shotgun (WGS) entry which is preliminary data.</text>
</comment>
<keyword evidence="3" id="KW-1185">Reference proteome</keyword>
<feature type="non-terminal residue" evidence="2">
    <location>
        <position position="1"/>
    </location>
</feature>
<evidence type="ECO:0000313" key="2">
    <source>
        <dbReference type="EMBL" id="KAF6172144.1"/>
    </source>
</evidence>
<organism evidence="2 3">
    <name type="scientific">Kingdonia uniflora</name>
    <dbReference type="NCBI Taxonomy" id="39325"/>
    <lineage>
        <taxon>Eukaryota</taxon>
        <taxon>Viridiplantae</taxon>
        <taxon>Streptophyta</taxon>
        <taxon>Embryophyta</taxon>
        <taxon>Tracheophyta</taxon>
        <taxon>Spermatophyta</taxon>
        <taxon>Magnoliopsida</taxon>
        <taxon>Ranunculales</taxon>
        <taxon>Circaeasteraceae</taxon>
        <taxon>Kingdonia</taxon>
    </lineage>
</organism>
<gene>
    <name evidence="2" type="ORF">GIB67_028560</name>
</gene>
<reference evidence="2 3" key="1">
    <citation type="journal article" date="2020" name="IScience">
        <title>Genome Sequencing of the Endangered Kingdonia uniflora (Circaeasteraceae, Ranunculales) Reveals Potential Mechanisms of Evolutionary Specialization.</title>
        <authorList>
            <person name="Sun Y."/>
            <person name="Deng T."/>
            <person name="Zhang A."/>
            <person name="Moore M.J."/>
            <person name="Landis J.B."/>
            <person name="Lin N."/>
            <person name="Zhang H."/>
            <person name="Zhang X."/>
            <person name="Huang J."/>
            <person name="Zhang X."/>
            <person name="Sun H."/>
            <person name="Wang H."/>
        </authorList>
    </citation>
    <scope>NUCLEOTIDE SEQUENCE [LARGE SCALE GENOMIC DNA]</scope>
    <source>
        <strain evidence="2">TB1705</strain>
        <tissue evidence="2">Leaf</tissue>
    </source>
</reference>
<feature type="compositionally biased region" description="Basic and acidic residues" evidence="1">
    <location>
        <begin position="145"/>
        <end position="168"/>
    </location>
</feature>
<evidence type="ECO:0000313" key="3">
    <source>
        <dbReference type="Proteomes" id="UP000541444"/>
    </source>
</evidence>
<dbReference type="Proteomes" id="UP000541444">
    <property type="component" value="Unassembled WGS sequence"/>
</dbReference>
<protein>
    <submittedName>
        <fullName evidence="2">Uncharacterized protein</fullName>
    </submittedName>
</protein>
<dbReference type="EMBL" id="JACGCM010000442">
    <property type="protein sequence ID" value="KAF6172144.1"/>
    <property type="molecule type" value="Genomic_DNA"/>
</dbReference>
<name>A0A7J7NYX9_9MAGN</name>
<proteinExistence type="predicted"/>
<accession>A0A7J7NYX9</accession>